<dbReference type="RefSeq" id="XP_009177284.1">
    <property type="nucleotide sequence ID" value="XM_009179020.1"/>
</dbReference>
<feature type="region of interest" description="Disordered" evidence="1">
    <location>
        <begin position="1"/>
        <end position="22"/>
    </location>
</feature>
<accession>A0A074ZUT6</accession>
<gene>
    <name evidence="2" type="ORF">T265_15725</name>
</gene>
<proteinExistence type="predicted"/>
<feature type="non-terminal residue" evidence="2">
    <location>
        <position position="149"/>
    </location>
</feature>
<dbReference type="EMBL" id="KL597421">
    <property type="protein sequence ID" value="KER18969.1"/>
    <property type="molecule type" value="Genomic_DNA"/>
</dbReference>
<sequence>MIRSAKRPPKAMNHTDTPQTAPCDVPAKEVNYQLQTDRIIPRHSHMEHANLTVKLSASYLKVRQGFDKIKEVSNGVSLEKPTEENISNFVSEKVVSNYMGKGLDFRSIIDKSKPMSRWSEANRLPATTRNPFEDSVRSSLLSEAHGVLT</sequence>
<keyword evidence="3" id="KW-1185">Reference proteome</keyword>
<dbReference type="Proteomes" id="UP000054324">
    <property type="component" value="Unassembled WGS sequence"/>
</dbReference>
<protein>
    <submittedName>
        <fullName evidence="2">Uncharacterized protein</fullName>
    </submittedName>
</protein>
<evidence type="ECO:0000256" key="1">
    <source>
        <dbReference type="SAM" id="MobiDB-lite"/>
    </source>
</evidence>
<name>A0A074ZUT6_OPIVI</name>
<dbReference type="GeneID" id="20329890"/>
<organism evidence="2 3">
    <name type="scientific">Opisthorchis viverrini</name>
    <name type="common">Southeast Asian liver fluke</name>
    <dbReference type="NCBI Taxonomy" id="6198"/>
    <lineage>
        <taxon>Eukaryota</taxon>
        <taxon>Metazoa</taxon>
        <taxon>Spiralia</taxon>
        <taxon>Lophotrochozoa</taxon>
        <taxon>Platyhelminthes</taxon>
        <taxon>Trematoda</taxon>
        <taxon>Digenea</taxon>
        <taxon>Opisthorchiida</taxon>
        <taxon>Opisthorchiata</taxon>
        <taxon>Opisthorchiidae</taxon>
        <taxon>Opisthorchis</taxon>
    </lineage>
</organism>
<evidence type="ECO:0000313" key="3">
    <source>
        <dbReference type="Proteomes" id="UP000054324"/>
    </source>
</evidence>
<dbReference type="KEGG" id="ovi:T265_15725"/>
<dbReference type="AlphaFoldDB" id="A0A074ZUT6"/>
<reference evidence="2 3" key="1">
    <citation type="submission" date="2013-11" db="EMBL/GenBank/DDBJ databases">
        <title>Opisthorchis viverrini - life in the bile duct.</title>
        <authorList>
            <person name="Young N.D."/>
            <person name="Nagarajan N."/>
            <person name="Lin S.J."/>
            <person name="Korhonen P.K."/>
            <person name="Jex A.R."/>
            <person name="Hall R.S."/>
            <person name="Safavi-Hemami H."/>
            <person name="Kaewkong W."/>
            <person name="Bertrand D."/>
            <person name="Gao S."/>
            <person name="Seet Q."/>
            <person name="Wongkham S."/>
            <person name="Teh B.T."/>
            <person name="Wongkham C."/>
            <person name="Intapan P.M."/>
            <person name="Maleewong W."/>
            <person name="Yang X."/>
            <person name="Hu M."/>
            <person name="Wang Z."/>
            <person name="Hofmann A."/>
            <person name="Sternberg P.W."/>
            <person name="Tan P."/>
            <person name="Wang J."/>
            <person name="Gasser R.B."/>
        </authorList>
    </citation>
    <scope>NUCLEOTIDE SEQUENCE [LARGE SCALE GENOMIC DNA]</scope>
</reference>
<evidence type="ECO:0000313" key="2">
    <source>
        <dbReference type="EMBL" id="KER18969.1"/>
    </source>
</evidence>
<dbReference type="CTD" id="20329890"/>